<dbReference type="PANTHER" id="PTHR13257:SF0">
    <property type="entry name" value="NUCLEAR PORE COMPLEX PROTEIN NUP88"/>
    <property type="match status" value="1"/>
</dbReference>
<evidence type="ECO:0000256" key="8">
    <source>
        <dbReference type="SAM" id="MobiDB-lite"/>
    </source>
</evidence>
<evidence type="ECO:0000256" key="3">
    <source>
        <dbReference type="ARBA" id="ARBA00022816"/>
    </source>
</evidence>
<dbReference type="EMBL" id="JALLPB020000210">
    <property type="protein sequence ID" value="KAL3815253.1"/>
    <property type="molecule type" value="Genomic_DNA"/>
</dbReference>
<evidence type="ECO:0000256" key="7">
    <source>
        <dbReference type="ARBA" id="ARBA00023242"/>
    </source>
</evidence>
<feature type="region of interest" description="Disordered" evidence="8">
    <location>
        <begin position="449"/>
        <end position="486"/>
    </location>
</feature>
<keyword evidence="2" id="KW-0813">Transport</keyword>
<evidence type="ECO:0000313" key="9">
    <source>
        <dbReference type="EMBL" id="KAL3815253.1"/>
    </source>
</evidence>
<feature type="compositionally biased region" description="Low complexity" evidence="8">
    <location>
        <begin position="136"/>
        <end position="173"/>
    </location>
</feature>
<dbReference type="Proteomes" id="UP001530377">
    <property type="component" value="Unassembled WGS sequence"/>
</dbReference>
<keyword evidence="5" id="KW-0811">Translocation</keyword>
<dbReference type="PANTHER" id="PTHR13257">
    <property type="entry name" value="NUCLEOPORIN NUP84-RELATED"/>
    <property type="match status" value="1"/>
</dbReference>
<evidence type="ECO:0000256" key="2">
    <source>
        <dbReference type="ARBA" id="ARBA00022448"/>
    </source>
</evidence>
<keyword evidence="4" id="KW-0653">Protein transport</keyword>
<protein>
    <submittedName>
        <fullName evidence="9">Uncharacterized protein</fullName>
    </submittedName>
</protein>
<evidence type="ECO:0000256" key="6">
    <source>
        <dbReference type="ARBA" id="ARBA00023132"/>
    </source>
</evidence>
<dbReference type="GO" id="GO:0051028">
    <property type="term" value="P:mRNA transport"/>
    <property type="evidence" value="ECO:0007669"/>
    <property type="project" value="UniProtKB-KW"/>
</dbReference>
<feature type="compositionally biased region" description="Polar residues" evidence="8">
    <location>
        <begin position="475"/>
        <end position="485"/>
    </location>
</feature>
<proteinExistence type="predicted"/>
<gene>
    <name evidence="9" type="ORF">ACHAXA_002302</name>
</gene>
<evidence type="ECO:0000256" key="5">
    <source>
        <dbReference type="ARBA" id="ARBA00023010"/>
    </source>
</evidence>
<feature type="compositionally biased region" description="Low complexity" evidence="8">
    <location>
        <begin position="29"/>
        <end position="56"/>
    </location>
</feature>
<keyword evidence="7" id="KW-0539">Nucleus</keyword>
<accession>A0ABD3RQV0</accession>
<feature type="compositionally biased region" description="Gly residues" evidence="8">
    <location>
        <begin position="453"/>
        <end position="468"/>
    </location>
</feature>
<keyword evidence="6" id="KW-0906">Nuclear pore complex</keyword>
<dbReference type="AlphaFoldDB" id="A0ABD3RQV0"/>
<evidence type="ECO:0000256" key="1">
    <source>
        <dbReference type="ARBA" id="ARBA00004567"/>
    </source>
</evidence>
<feature type="region of interest" description="Disordered" evidence="8">
    <location>
        <begin position="1"/>
        <end position="102"/>
    </location>
</feature>
<keyword evidence="3" id="KW-0509">mRNA transport</keyword>
<evidence type="ECO:0000313" key="10">
    <source>
        <dbReference type="Proteomes" id="UP001530377"/>
    </source>
</evidence>
<comment type="caution">
    <text evidence="9">The sequence shown here is derived from an EMBL/GenBank/DDBJ whole genome shotgun (WGS) entry which is preliminary data.</text>
</comment>
<organism evidence="9 10">
    <name type="scientific">Cyclostephanos tholiformis</name>
    <dbReference type="NCBI Taxonomy" id="382380"/>
    <lineage>
        <taxon>Eukaryota</taxon>
        <taxon>Sar</taxon>
        <taxon>Stramenopiles</taxon>
        <taxon>Ochrophyta</taxon>
        <taxon>Bacillariophyta</taxon>
        <taxon>Coscinodiscophyceae</taxon>
        <taxon>Thalassiosirophycidae</taxon>
        <taxon>Stephanodiscales</taxon>
        <taxon>Stephanodiscaceae</taxon>
        <taxon>Cyclostephanos</taxon>
    </lineage>
</organism>
<dbReference type="GO" id="GO:0015031">
    <property type="term" value="P:protein transport"/>
    <property type="evidence" value="ECO:0007669"/>
    <property type="project" value="UniProtKB-KW"/>
</dbReference>
<feature type="compositionally biased region" description="Low complexity" evidence="8">
    <location>
        <begin position="63"/>
        <end position="91"/>
    </location>
</feature>
<keyword evidence="10" id="KW-1185">Reference proteome</keyword>
<evidence type="ECO:0000256" key="4">
    <source>
        <dbReference type="ARBA" id="ARBA00022927"/>
    </source>
</evidence>
<reference evidence="9 10" key="1">
    <citation type="submission" date="2024-10" db="EMBL/GenBank/DDBJ databases">
        <title>Updated reference genomes for cyclostephanoid diatoms.</title>
        <authorList>
            <person name="Roberts W.R."/>
            <person name="Alverson A.J."/>
        </authorList>
    </citation>
    <scope>NUCLEOTIDE SEQUENCE [LARGE SCALE GENOMIC DNA]</scope>
    <source>
        <strain evidence="9 10">AJA228-03</strain>
    </source>
</reference>
<name>A0ABD3RQV0_9STRA</name>
<dbReference type="GO" id="GO:0005643">
    <property type="term" value="C:nuclear pore"/>
    <property type="evidence" value="ECO:0007669"/>
    <property type="project" value="UniProtKB-SubCell"/>
</dbReference>
<comment type="subcellular location">
    <subcellularLocation>
        <location evidence="1">Nucleus</location>
        <location evidence="1">Nuclear pore complex</location>
    </subcellularLocation>
</comment>
<dbReference type="InterPro" id="IPR037700">
    <property type="entry name" value="NUP88/NUP82"/>
</dbReference>
<sequence length="1170" mass="123201">MFGSSFLSSLPDDDDDYDDATRQQRRPPTATSFAFASGGGTSTSSSSSSSLPFAGFAPIPAPSSSSSSSSSSFKSTKRSNSSSSSSSSRSNDNPAAASVGGFGHGVISAPVAGIGLFGTTTSFGGVSSPAPASALGRGNASSSSMSSSSSSILVTGGSSSLPSPPTTMTTLVQPTAGVSGDYYFGGGDGASSSSSSSHAPPSSVECSCASPDGTSFHSYLRLDGGGTDRERRHAIMSAFAPFAGDDPTTTDPNISSPSSFPSSSALKITTVIPPEISEMIDVDPVIGLICVDDGSTNRRRMRRDDGRPHSGGAMTSILPWMCLYTRKSAFVISVGYDDDGDDADDDVVEPPRRCVDGRVLSVIEPFERHLLASPRGSSILRIRPAPFAASSLSSGSAFHRTGSMAMLLREGGTGGDYDDVYDDDAAKGAGYAIVLYHGLPGSTLGRNDCPPSSGGGGGAARVGGWGGGRDFDGRSNPSTEGSVTTPLRFDDEDLFRGMMDSVDAENEAYEGSSLRRRDGRLTPSMSSSAVVGRVVDFCFMSPSSLTNVAGAFSASSILVLTGDGSVYGASPIIFDGMVLPRDVVIDSTSRLDAEIVASESFLRAASSSSPAPTLEQERVEARLRQCRAARRYLLDVFGLPDLAPLGGSRHAHVGSYYVSASVVHTRSYSSIEYGRRSQALDWQTRLQGPLILPRQSDPPSSDPPSSIPPCVCIESFGGAAGAGIIDGFVVARHCGTYHRQLPTPSSSPIHVEFGILPGEGATLLPRFEFESDADCQLIDDLVRGTGMYVEHATITQDGSSLVVGDMPPPSMGLVARDASVGRGCSIVLDPLDDSMIHVINRSQIVTVTTNAVAAMAKYFTSRVDESGASIRRGGEEQMPSIRTKAWSCLEVNSSDTALSGARVSGDVHMGHVLYAQLSDVDDEALEALKSMQPLHEILQPLIDKVCDGLSKMGKIVGGATLPKDAGPENLAMFLETQHSCEVNVLMPMEEISKVLNARRDLLQEMYDHQASELVRLTELLVASKQKYESNLKRVSQLEASASILAQRSSAVLTATRDLRSQITDAEAAYFKDLQRYEASCSKWEGTVGQLRKDAMSSCNAMSAGAIENGDVQCIVDLPPQKVEVCHNLLRGEGQLLKKLEKKVKESSDTVEQLAKVISGFSIDAARLKLQ</sequence>
<feature type="region of interest" description="Disordered" evidence="8">
    <location>
        <begin position="241"/>
        <end position="260"/>
    </location>
</feature>
<feature type="region of interest" description="Disordered" evidence="8">
    <location>
        <begin position="130"/>
        <end position="173"/>
    </location>
</feature>